<dbReference type="AlphaFoldDB" id="A0AAE1NXR7"/>
<reference evidence="1" key="1">
    <citation type="submission" date="2023-11" db="EMBL/GenBank/DDBJ databases">
        <title>Genome assemblies of two species of porcelain crab, Petrolisthes cinctipes and Petrolisthes manimaculis (Anomura: Porcellanidae).</title>
        <authorList>
            <person name="Angst P."/>
        </authorList>
    </citation>
    <scope>NUCLEOTIDE SEQUENCE</scope>
    <source>
        <strain evidence="1">PB745_02</strain>
        <tissue evidence="1">Gill</tissue>
    </source>
</reference>
<dbReference type="EMBL" id="JAWZYT010003598">
    <property type="protein sequence ID" value="KAK4297638.1"/>
    <property type="molecule type" value="Genomic_DNA"/>
</dbReference>
<protein>
    <submittedName>
        <fullName evidence="1">Uncharacterized protein</fullName>
    </submittedName>
</protein>
<organism evidence="1 2">
    <name type="scientific">Petrolisthes manimaculis</name>
    <dbReference type="NCBI Taxonomy" id="1843537"/>
    <lineage>
        <taxon>Eukaryota</taxon>
        <taxon>Metazoa</taxon>
        <taxon>Ecdysozoa</taxon>
        <taxon>Arthropoda</taxon>
        <taxon>Crustacea</taxon>
        <taxon>Multicrustacea</taxon>
        <taxon>Malacostraca</taxon>
        <taxon>Eumalacostraca</taxon>
        <taxon>Eucarida</taxon>
        <taxon>Decapoda</taxon>
        <taxon>Pleocyemata</taxon>
        <taxon>Anomura</taxon>
        <taxon>Galatheoidea</taxon>
        <taxon>Porcellanidae</taxon>
        <taxon>Petrolisthes</taxon>
    </lineage>
</organism>
<sequence length="175" mass="19364">MKTRQHSQCAIVYTTTPPARHSPLNVTEAALLITLLLSLPSHLPPCLLPRPDFRESVTKLPTPPSTPSDPFSLFRGSSGQCLSSFPLPFRHHQTKEGRKEGEKSVSLSSPSADNLYIQVNQEGLTFKTKGFAAHISLPTSVGYYSDNVKYLCKGRECYTLVRPFSHLCSAKYSLL</sequence>
<comment type="caution">
    <text evidence="1">The sequence shown here is derived from an EMBL/GenBank/DDBJ whole genome shotgun (WGS) entry which is preliminary data.</text>
</comment>
<name>A0AAE1NXR7_9EUCA</name>
<keyword evidence="2" id="KW-1185">Reference proteome</keyword>
<evidence type="ECO:0000313" key="2">
    <source>
        <dbReference type="Proteomes" id="UP001292094"/>
    </source>
</evidence>
<proteinExistence type="predicted"/>
<accession>A0AAE1NXR7</accession>
<dbReference type="Proteomes" id="UP001292094">
    <property type="component" value="Unassembled WGS sequence"/>
</dbReference>
<gene>
    <name evidence="1" type="ORF">Pmani_029957</name>
</gene>
<evidence type="ECO:0000313" key="1">
    <source>
        <dbReference type="EMBL" id="KAK4297638.1"/>
    </source>
</evidence>